<gene>
    <name evidence="1" type="primary">IRC25</name>
    <name evidence="1" type="ORF">CAAN4_H16248</name>
</gene>
<keyword evidence="1" id="KW-0647">Proteasome</keyword>
<protein>
    <submittedName>
        <fullName evidence="1">Proteasome chaperone 3</fullName>
    </submittedName>
</protein>
<accession>A0ABP0ELC3</accession>
<dbReference type="Gene3D" id="3.30.230.90">
    <property type="match status" value="1"/>
</dbReference>
<dbReference type="Proteomes" id="UP001497600">
    <property type="component" value="Chromosome H"/>
</dbReference>
<evidence type="ECO:0000313" key="1">
    <source>
        <dbReference type="EMBL" id="CAK7921605.1"/>
    </source>
</evidence>
<evidence type="ECO:0000313" key="2">
    <source>
        <dbReference type="Proteomes" id="UP001497600"/>
    </source>
</evidence>
<name>A0ABP0ELC3_9ASCO</name>
<dbReference type="InterPro" id="IPR053720">
    <property type="entry name" value="Psm_Assembly_Chaperone"/>
</dbReference>
<keyword evidence="2" id="KW-1185">Reference proteome</keyword>
<reference evidence="1 2" key="1">
    <citation type="submission" date="2024-01" db="EMBL/GenBank/DDBJ databases">
        <authorList>
            <consortium name="Genoscope - CEA"/>
            <person name="William W."/>
        </authorList>
    </citation>
    <scope>NUCLEOTIDE SEQUENCE [LARGE SCALE GENOMIC DNA]</scope>
    <source>
        <strain evidence="1 2">29B2s-10</strain>
    </source>
</reference>
<dbReference type="EMBL" id="OZ004260">
    <property type="protein sequence ID" value="CAK7921605.1"/>
    <property type="molecule type" value="Genomic_DNA"/>
</dbReference>
<proteinExistence type="predicted"/>
<dbReference type="InterPro" id="IPR018854">
    <property type="entry name" value="Psome_chaperone_3/4"/>
</dbReference>
<dbReference type="Pfam" id="PF10448">
    <property type="entry name" value="POC3_POC4"/>
    <property type="match status" value="1"/>
</dbReference>
<organism evidence="1 2">
    <name type="scientific">[Candida] anglica</name>
    <dbReference type="NCBI Taxonomy" id="148631"/>
    <lineage>
        <taxon>Eukaryota</taxon>
        <taxon>Fungi</taxon>
        <taxon>Dikarya</taxon>
        <taxon>Ascomycota</taxon>
        <taxon>Saccharomycotina</taxon>
        <taxon>Pichiomycetes</taxon>
        <taxon>Debaryomycetaceae</taxon>
        <taxon>Kurtzmaniella</taxon>
    </lineage>
</organism>
<dbReference type="GO" id="GO:0000502">
    <property type="term" value="C:proteasome complex"/>
    <property type="evidence" value="ECO:0007669"/>
    <property type="project" value="UniProtKB-KW"/>
</dbReference>
<sequence>MDSTQFTKTVVAKYNNSEDELTFTAVHLNDKTIVNVQVNGAMDTTFDIPLSTVSSVRQDLGNDIDNTDSGIEPVVLMGEVNNIKLEIVATQIGKLMLSTPQPKSLILSIGSRWFGKGDVNEKDDFDKLMFVLANVKQVL</sequence>